<comment type="caution">
    <text evidence="1">The sequence shown here is derived from an EMBL/GenBank/DDBJ whole genome shotgun (WGS) entry which is preliminary data.</text>
</comment>
<protein>
    <submittedName>
        <fullName evidence="1">Uncharacterized protein</fullName>
    </submittedName>
</protein>
<evidence type="ECO:0000313" key="1">
    <source>
        <dbReference type="EMBL" id="EQD39469.1"/>
    </source>
</evidence>
<sequence length="74" mass="8496">MRTYVRMTFHSEGADPTRVLEVMRSVGFEESMGMHDFVHRWKEPAALDEVIRLVTAMHAALKGLDVNYEITTIT</sequence>
<reference evidence="1" key="1">
    <citation type="submission" date="2013-08" db="EMBL/GenBank/DDBJ databases">
        <authorList>
            <person name="Mendez C."/>
            <person name="Richter M."/>
            <person name="Ferrer M."/>
            <person name="Sanchez J."/>
        </authorList>
    </citation>
    <scope>NUCLEOTIDE SEQUENCE</scope>
</reference>
<name>T1AEN8_9ZZZZ</name>
<gene>
    <name evidence="1" type="ORF">B1B_15336</name>
</gene>
<dbReference type="EMBL" id="AUZY01010203">
    <property type="protein sequence ID" value="EQD39469.1"/>
    <property type="molecule type" value="Genomic_DNA"/>
</dbReference>
<proteinExistence type="predicted"/>
<reference evidence="1" key="2">
    <citation type="journal article" date="2014" name="ISME J.">
        <title>Microbial stratification in low pH oxic and suboxic macroscopic growths along an acid mine drainage.</title>
        <authorList>
            <person name="Mendez-Garcia C."/>
            <person name="Mesa V."/>
            <person name="Sprenger R.R."/>
            <person name="Richter M."/>
            <person name="Diez M.S."/>
            <person name="Solano J."/>
            <person name="Bargiela R."/>
            <person name="Golyshina O.V."/>
            <person name="Manteca A."/>
            <person name="Ramos J.L."/>
            <person name="Gallego J.R."/>
            <person name="Llorente I."/>
            <person name="Martins Dos Santos V.A."/>
            <person name="Jensen O.N."/>
            <person name="Pelaez A.I."/>
            <person name="Sanchez J."/>
            <person name="Ferrer M."/>
        </authorList>
    </citation>
    <scope>NUCLEOTIDE SEQUENCE</scope>
</reference>
<dbReference type="AlphaFoldDB" id="T1AEN8"/>
<organism evidence="1">
    <name type="scientific">mine drainage metagenome</name>
    <dbReference type="NCBI Taxonomy" id="410659"/>
    <lineage>
        <taxon>unclassified sequences</taxon>
        <taxon>metagenomes</taxon>
        <taxon>ecological metagenomes</taxon>
    </lineage>
</organism>
<accession>T1AEN8</accession>